<keyword evidence="2" id="KW-1185">Reference proteome</keyword>
<evidence type="ECO:0000313" key="2">
    <source>
        <dbReference type="Proteomes" id="UP000886653"/>
    </source>
</evidence>
<gene>
    <name evidence="1" type="ORF">CROQUDRAFT_86544</name>
</gene>
<dbReference type="Proteomes" id="UP000886653">
    <property type="component" value="Unassembled WGS sequence"/>
</dbReference>
<accession>A0A9P6NQI7</accession>
<comment type="caution">
    <text evidence="1">The sequence shown here is derived from an EMBL/GenBank/DDBJ whole genome shotgun (WGS) entry which is preliminary data.</text>
</comment>
<protein>
    <submittedName>
        <fullName evidence="1">Uncharacterized protein</fullName>
    </submittedName>
</protein>
<reference evidence="1" key="1">
    <citation type="submission" date="2013-11" db="EMBL/GenBank/DDBJ databases">
        <title>Genome sequence of the fusiform rust pathogen reveals effectors for host alternation and coevolution with pine.</title>
        <authorList>
            <consortium name="DOE Joint Genome Institute"/>
            <person name="Smith K."/>
            <person name="Pendleton A."/>
            <person name="Kubisiak T."/>
            <person name="Anderson C."/>
            <person name="Salamov A."/>
            <person name="Aerts A."/>
            <person name="Riley R."/>
            <person name="Clum A."/>
            <person name="Lindquist E."/>
            <person name="Ence D."/>
            <person name="Campbell M."/>
            <person name="Kronenberg Z."/>
            <person name="Feau N."/>
            <person name="Dhillon B."/>
            <person name="Hamelin R."/>
            <person name="Burleigh J."/>
            <person name="Smith J."/>
            <person name="Yandell M."/>
            <person name="Nelson C."/>
            <person name="Grigoriev I."/>
            <person name="Davis J."/>
        </authorList>
    </citation>
    <scope>NUCLEOTIDE SEQUENCE</scope>
    <source>
        <strain evidence="1">G11</strain>
    </source>
</reference>
<dbReference type="AlphaFoldDB" id="A0A9P6NQI7"/>
<name>A0A9P6NQI7_9BASI</name>
<evidence type="ECO:0000313" key="1">
    <source>
        <dbReference type="EMBL" id="KAG0151530.1"/>
    </source>
</evidence>
<organism evidence="1 2">
    <name type="scientific">Cronartium quercuum f. sp. fusiforme G11</name>
    <dbReference type="NCBI Taxonomy" id="708437"/>
    <lineage>
        <taxon>Eukaryota</taxon>
        <taxon>Fungi</taxon>
        <taxon>Dikarya</taxon>
        <taxon>Basidiomycota</taxon>
        <taxon>Pucciniomycotina</taxon>
        <taxon>Pucciniomycetes</taxon>
        <taxon>Pucciniales</taxon>
        <taxon>Coleosporiaceae</taxon>
        <taxon>Cronartium</taxon>
    </lineage>
</organism>
<sequence>MKSFATRRGLRSSGLVVEANHFVTPARYIETAALNLAWQRGRQELVDLERSRGYFTSTSTSHTMYNIKFIISFFLRSFLRGTRSQYSADNPTLDLGSPPLGMHFSLVKVELDLSKLTLDRMPVQYFARQIQTQSNVRQLTFQREARLTQASLTFASLDTSLEIATHVGFRVHLILIVRPLVHLGLTASVATGTTKNAV</sequence>
<proteinExistence type="predicted"/>
<dbReference type="EMBL" id="MU167212">
    <property type="protein sequence ID" value="KAG0151530.1"/>
    <property type="molecule type" value="Genomic_DNA"/>
</dbReference>